<feature type="transmembrane region" description="Helical" evidence="7">
    <location>
        <begin position="389"/>
        <end position="407"/>
    </location>
</feature>
<evidence type="ECO:0000313" key="8">
    <source>
        <dbReference type="EMBL" id="MSU01695.1"/>
    </source>
</evidence>
<reference evidence="8 9" key="1">
    <citation type="submission" date="2019-09" db="EMBL/GenBank/DDBJ databases">
        <title>In-depth cultivation of the pig gut microbiome towards novel bacterial diversity and tailored functional studies.</title>
        <authorList>
            <person name="Wylensek D."/>
            <person name="Hitch T.C.A."/>
            <person name="Clavel T."/>
        </authorList>
    </citation>
    <scope>NUCLEOTIDE SEQUENCE [LARGE SCALE GENOMIC DNA]</scope>
    <source>
        <strain evidence="8 9">WCA3-693-APC-4?</strain>
    </source>
</reference>
<feature type="transmembrane region" description="Helical" evidence="7">
    <location>
        <begin position="12"/>
        <end position="29"/>
    </location>
</feature>
<accession>A0A6N7XYY3</accession>
<feature type="transmembrane region" description="Helical" evidence="7">
    <location>
        <begin position="234"/>
        <end position="254"/>
    </location>
</feature>
<keyword evidence="4 7" id="KW-0812">Transmembrane</keyword>
<dbReference type="NCBIfam" id="TIGR00797">
    <property type="entry name" value="matE"/>
    <property type="match status" value="1"/>
</dbReference>
<evidence type="ECO:0000256" key="4">
    <source>
        <dbReference type="ARBA" id="ARBA00022692"/>
    </source>
</evidence>
<comment type="caution">
    <text evidence="8">The sequence shown here is derived from an EMBL/GenBank/DDBJ whole genome shotgun (WGS) entry which is preliminary data.</text>
</comment>
<dbReference type="PANTHER" id="PTHR43549">
    <property type="entry name" value="MULTIDRUG RESISTANCE PROTEIN YPNP-RELATED"/>
    <property type="match status" value="1"/>
</dbReference>
<dbReference type="Pfam" id="PF01554">
    <property type="entry name" value="MatE"/>
    <property type="match status" value="2"/>
</dbReference>
<name>A0A6N7XYY3_9FIRM</name>
<dbReference type="InterPro" id="IPR048279">
    <property type="entry name" value="MdtK-like"/>
</dbReference>
<dbReference type="PANTHER" id="PTHR43549:SF3">
    <property type="entry name" value="MULTIDRUG RESISTANCE PROTEIN YPNP-RELATED"/>
    <property type="match status" value="1"/>
</dbReference>
<keyword evidence="9" id="KW-1185">Reference proteome</keyword>
<feature type="transmembrane region" description="Helical" evidence="7">
    <location>
        <begin position="96"/>
        <end position="119"/>
    </location>
</feature>
<dbReference type="RefSeq" id="WP_154440105.1">
    <property type="nucleotide sequence ID" value="NZ_JAHLPJ010000001.1"/>
</dbReference>
<dbReference type="PIRSF" id="PIRSF006603">
    <property type="entry name" value="DinF"/>
    <property type="match status" value="1"/>
</dbReference>
<feature type="transmembrane region" description="Helical" evidence="7">
    <location>
        <begin position="196"/>
        <end position="214"/>
    </location>
</feature>
<dbReference type="GO" id="GO:0005886">
    <property type="term" value="C:plasma membrane"/>
    <property type="evidence" value="ECO:0007669"/>
    <property type="project" value="UniProtKB-SubCell"/>
</dbReference>
<evidence type="ECO:0000256" key="5">
    <source>
        <dbReference type="ARBA" id="ARBA00022989"/>
    </source>
</evidence>
<feature type="transmembrane region" description="Helical" evidence="7">
    <location>
        <begin position="317"/>
        <end position="337"/>
    </location>
</feature>
<dbReference type="EMBL" id="VUNQ01000018">
    <property type="protein sequence ID" value="MSU01695.1"/>
    <property type="molecule type" value="Genomic_DNA"/>
</dbReference>
<dbReference type="CDD" id="cd13138">
    <property type="entry name" value="MATE_yoeA_like"/>
    <property type="match status" value="1"/>
</dbReference>
<evidence type="ECO:0000256" key="3">
    <source>
        <dbReference type="ARBA" id="ARBA00022475"/>
    </source>
</evidence>
<sequence>MKVKNSITEGPLVSALFIYFIPIFFGSLIQQSYSFADALIIGRYAGISSLAAIDATYGYVKLLINVFITLSLGGTVLISQYYGAKKFKEVDDTVHTLMLFAIIGGFIISGVGYICSPYFVSLMNVPEDIYEFATSYLSIYLLGTMFVFVLNIGSGILRAVGDTKFPFYLLLISSIMNIFLDLLFIIGFGWGIQGAAYSTIFAQGFSSIMILLRLSSGKSPVQLSLKGLGIKMTILLPMLKLGIPLGIQSALYSISNIYMQRGINSFGTTSIAAWAINGKLDFIIWLIIDTIGITTTTFVAQNYGANQSKRMKSSTRLSMFMGITMVGLLSIGIYYSVEYLSSMFTADNHVIDLSVQMFRMISPFYVIFIISEVLSGAIKGIGDTFKPMVLTLIGTCGFRIIWIVYILPKSSTVMMAILGYPVSWIISTVMFSILYFFTSRGLANFEVESTS</sequence>
<proteinExistence type="predicted"/>
<feature type="transmembrane region" description="Helical" evidence="7">
    <location>
        <begin position="282"/>
        <end position="305"/>
    </location>
</feature>
<dbReference type="InterPro" id="IPR052031">
    <property type="entry name" value="Membrane_Transporter-Flippase"/>
</dbReference>
<evidence type="ECO:0000313" key="9">
    <source>
        <dbReference type="Proteomes" id="UP000469523"/>
    </source>
</evidence>
<keyword evidence="2" id="KW-0813">Transport</keyword>
<protein>
    <submittedName>
        <fullName evidence="8">MATE family efflux transporter</fullName>
    </submittedName>
</protein>
<gene>
    <name evidence="8" type="ORF">FYJ83_09480</name>
</gene>
<feature type="transmembrane region" description="Helical" evidence="7">
    <location>
        <begin position="66"/>
        <end position="84"/>
    </location>
</feature>
<evidence type="ECO:0000256" key="1">
    <source>
        <dbReference type="ARBA" id="ARBA00004651"/>
    </source>
</evidence>
<dbReference type="AlphaFoldDB" id="A0A6N7XYY3"/>
<keyword evidence="3" id="KW-1003">Cell membrane</keyword>
<feature type="transmembrane region" description="Helical" evidence="7">
    <location>
        <begin position="167"/>
        <end position="190"/>
    </location>
</feature>
<keyword evidence="6 7" id="KW-0472">Membrane</keyword>
<organism evidence="8 9">
    <name type="scientific">Tissierella pigra</name>
    <dbReference type="NCBI Taxonomy" id="2607614"/>
    <lineage>
        <taxon>Bacteria</taxon>
        <taxon>Bacillati</taxon>
        <taxon>Bacillota</taxon>
        <taxon>Tissierellia</taxon>
        <taxon>Tissierellales</taxon>
        <taxon>Tissierellaceae</taxon>
        <taxon>Tissierella</taxon>
    </lineage>
</organism>
<feature type="transmembrane region" description="Helical" evidence="7">
    <location>
        <begin position="357"/>
        <end position="377"/>
    </location>
</feature>
<dbReference type="Proteomes" id="UP000469523">
    <property type="component" value="Unassembled WGS sequence"/>
</dbReference>
<comment type="subcellular location">
    <subcellularLocation>
        <location evidence="1">Cell membrane</location>
        <topology evidence="1">Multi-pass membrane protein</topology>
    </subcellularLocation>
</comment>
<evidence type="ECO:0000256" key="7">
    <source>
        <dbReference type="SAM" id="Phobius"/>
    </source>
</evidence>
<dbReference type="InterPro" id="IPR002528">
    <property type="entry name" value="MATE_fam"/>
</dbReference>
<evidence type="ECO:0000256" key="6">
    <source>
        <dbReference type="ARBA" id="ARBA00023136"/>
    </source>
</evidence>
<feature type="transmembrane region" description="Helical" evidence="7">
    <location>
        <begin position="413"/>
        <end position="437"/>
    </location>
</feature>
<dbReference type="GO" id="GO:0042910">
    <property type="term" value="F:xenobiotic transmembrane transporter activity"/>
    <property type="evidence" value="ECO:0007669"/>
    <property type="project" value="InterPro"/>
</dbReference>
<dbReference type="GO" id="GO:0015297">
    <property type="term" value="F:antiporter activity"/>
    <property type="evidence" value="ECO:0007669"/>
    <property type="project" value="InterPro"/>
</dbReference>
<feature type="transmembrane region" description="Helical" evidence="7">
    <location>
        <begin position="139"/>
        <end position="160"/>
    </location>
</feature>
<keyword evidence="5 7" id="KW-1133">Transmembrane helix</keyword>
<evidence type="ECO:0000256" key="2">
    <source>
        <dbReference type="ARBA" id="ARBA00022448"/>
    </source>
</evidence>